<dbReference type="EMBL" id="PQXH01000039">
    <property type="protein sequence ID" value="TGO15517.1"/>
    <property type="molecule type" value="Genomic_DNA"/>
</dbReference>
<accession>A0A4Z1F305</accession>
<evidence type="ECO:0000256" key="1">
    <source>
        <dbReference type="SAM" id="MobiDB-lite"/>
    </source>
</evidence>
<feature type="compositionally biased region" description="Basic and acidic residues" evidence="1">
    <location>
        <begin position="241"/>
        <end position="251"/>
    </location>
</feature>
<dbReference type="AlphaFoldDB" id="A0A4Z1F305"/>
<feature type="region of interest" description="Disordered" evidence="1">
    <location>
        <begin position="233"/>
        <end position="280"/>
    </location>
</feature>
<evidence type="ECO:0000313" key="3">
    <source>
        <dbReference type="Proteomes" id="UP000297777"/>
    </source>
</evidence>
<feature type="region of interest" description="Disordered" evidence="1">
    <location>
        <begin position="174"/>
        <end position="206"/>
    </location>
</feature>
<dbReference type="Proteomes" id="UP000297777">
    <property type="component" value="Unassembled WGS sequence"/>
</dbReference>
<dbReference type="OrthoDB" id="3499202at2759"/>
<protein>
    <submittedName>
        <fullName evidence="2">Uncharacterized protein</fullName>
    </submittedName>
</protein>
<proteinExistence type="predicted"/>
<name>A0A4Z1F305_9HELO</name>
<comment type="caution">
    <text evidence="2">The sequence shown here is derived from an EMBL/GenBank/DDBJ whole genome shotgun (WGS) entry which is preliminary data.</text>
</comment>
<gene>
    <name evidence="2" type="ORF">BTUL_0039g00340</name>
</gene>
<keyword evidence="3" id="KW-1185">Reference proteome</keyword>
<sequence length="280" mass="32163">MSDKSSTEISYFWKDALQRTIFCGINPVGYPAFKNGHFKNTILEESDPLKSLEGLRDSKELSDEEQAVVESCIEVSKPLFDNPTYNIHNPLKLEYEDLWNEVKKLSEIFGHDDFDFTKQELEIDYQFDENEVLKRMVTDGGSVEELRPRLWDPKFHDSFMAARDKQSRPISYEFTSSDAEYVDEPPDENSSGSTENETNERLLNDSNLAAEWDEIVSGSREKEVDRRVLEDLNELVEQDEMSVRDGARAENTDDGDEMAADLSNRFAPLTLIGTDEETQE</sequence>
<evidence type="ECO:0000313" key="2">
    <source>
        <dbReference type="EMBL" id="TGO15517.1"/>
    </source>
</evidence>
<organism evidence="2 3">
    <name type="scientific">Botrytis tulipae</name>
    <dbReference type="NCBI Taxonomy" id="87230"/>
    <lineage>
        <taxon>Eukaryota</taxon>
        <taxon>Fungi</taxon>
        <taxon>Dikarya</taxon>
        <taxon>Ascomycota</taxon>
        <taxon>Pezizomycotina</taxon>
        <taxon>Leotiomycetes</taxon>
        <taxon>Helotiales</taxon>
        <taxon>Sclerotiniaceae</taxon>
        <taxon>Botrytis</taxon>
    </lineage>
</organism>
<reference evidence="2 3" key="1">
    <citation type="submission" date="2017-12" db="EMBL/GenBank/DDBJ databases">
        <title>Comparative genomics of Botrytis spp.</title>
        <authorList>
            <person name="Valero-Jimenez C.A."/>
            <person name="Tapia P."/>
            <person name="Veloso J."/>
            <person name="Silva-Moreno E."/>
            <person name="Staats M."/>
            <person name="Valdes J.H."/>
            <person name="Van Kan J.A.L."/>
        </authorList>
    </citation>
    <scope>NUCLEOTIDE SEQUENCE [LARGE SCALE GENOMIC DNA]</scope>
    <source>
        <strain evidence="2 3">Bt9001</strain>
    </source>
</reference>